<evidence type="ECO:0000256" key="1">
    <source>
        <dbReference type="SAM" id="MobiDB-lite"/>
    </source>
</evidence>
<dbReference type="Proteomes" id="UP000608662">
    <property type="component" value="Unassembled WGS sequence"/>
</dbReference>
<accession>A0A847TWQ5</accession>
<dbReference type="EMBL" id="WOYG01000001">
    <property type="protein sequence ID" value="NLV10472.1"/>
    <property type="molecule type" value="Genomic_DNA"/>
</dbReference>
<protein>
    <submittedName>
        <fullName evidence="3">Uncharacterized protein</fullName>
    </submittedName>
</protein>
<dbReference type="AlphaFoldDB" id="A0A847TWQ5"/>
<evidence type="ECO:0000313" key="3">
    <source>
        <dbReference type="EMBL" id="NLV10472.1"/>
    </source>
</evidence>
<keyword evidence="2" id="KW-0812">Transmembrane</keyword>
<evidence type="ECO:0000256" key="2">
    <source>
        <dbReference type="SAM" id="Phobius"/>
    </source>
</evidence>
<reference evidence="3" key="1">
    <citation type="submission" date="2019-12" db="EMBL/GenBank/DDBJ databases">
        <title>Whole-genome sequence of Halomicrobium mukohataei pws1.</title>
        <authorList>
            <person name="Verma D.K."/>
            <person name="Gopal K."/>
            <person name="Prasad E.S."/>
        </authorList>
    </citation>
    <scope>NUCLEOTIDE SEQUENCE</scope>
    <source>
        <strain evidence="3">Pws1</strain>
    </source>
</reference>
<name>A0A847TWQ5_9EURY</name>
<feature type="compositionally biased region" description="Acidic residues" evidence="1">
    <location>
        <begin position="102"/>
        <end position="113"/>
    </location>
</feature>
<organism evidence="3 4">
    <name type="scientific">Halomicrobium mukohataei</name>
    <dbReference type="NCBI Taxonomy" id="57705"/>
    <lineage>
        <taxon>Archaea</taxon>
        <taxon>Methanobacteriati</taxon>
        <taxon>Methanobacteriota</taxon>
        <taxon>Stenosarchaea group</taxon>
        <taxon>Halobacteria</taxon>
        <taxon>Halobacteriales</taxon>
        <taxon>Haloarculaceae</taxon>
        <taxon>Halomicrobium</taxon>
    </lineage>
</organism>
<sequence length="185" mass="19830">MPDTLPVHVNRASLHSLEVADRFETDDSFEILLVNHGEPTHVHLHLDDALSELASIEAPNHHVERESERRVRVTVHSHGSTFGKLKIATSYGAETRYVDVDIDEPIETEEPVQVDESLSKPQPRSDGRDDTTGVNAVPWPLLALGLVAVALALAVAAWVGGTAAWLGAFVVLAAVAVATALAVGE</sequence>
<dbReference type="Pfam" id="PF24368">
    <property type="entry name" value="DUF7524"/>
    <property type="match status" value="1"/>
</dbReference>
<proteinExistence type="predicted"/>
<evidence type="ECO:0000313" key="4">
    <source>
        <dbReference type="Proteomes" id="UP000608662"/>
    </source>
</evidence>
<gene>
    <name evidence="3" type="ORF">GOC74_11085</name>
</gene>
<dbReference type="InterPro" id="IPR055946">
    <property type="entry name" value="DUF7524"/>
</dbReference>
<feature type="transmembrane region" description="Helical" evidence="2">
    <location>
        <begin position="165"/>
        <end position="184"/>
    </location>
</feature>
<feature type="region of interest" description="Disordered" evidence="1">
    <location>
        <begin position="102"/>
        <end position="132"/>
    </location>
</feature>
<feature type="transmembrane region" description="Helical" evidence="2">
    <location>
        <begin position="137"/>
        <end position="159"/>
    </location>
</feature>
<keyword evidence="2" id="KW-1133">Transmembrane helix</keyword>
<keyword evidence="2" id="KW-0472">Membrane</keyword>
<dbReference type="RefSeq" id="WP_170094163.1">
    <property type="nucleotide sequence ID" value="NZ_WOYG01000001.1"/>
</dbReference>
<comment type="caution">
    <text evidence="3">The sequence shown here is derived from an EMBL/GenBank/DDBJ whole genome shotgun (WGS) entry which is preliminary data.</text>
</comment>